<feature type="compositionally biased region" description="Acidic residues" evidence="2">
    <location>
        <begin position="748"/>
        <end position="759"/>
    </location>
</feature>
<evidence type="ECO:0000256" key="3">
    <source>
        <dbReference type="SAM" id="Phobius"/>
    </source>
</evidence>
<sequence length="784" mass="85024">MVMSVVAMSMSFAGAAAANSNDQVEFDLTEDDSLSGEDIWIGQELEVDGDFDEPVQLKDGIHTEDGDAETLDTLRPDDDGIVTVETDELEDDEPYHLYYTGDTSEAEFDVDDLGTFWANEHSIDVDFDADVVTEDGTLTIEDLDDREDVDVHVSGEHENESIDEDDLTEIFEDAEDEELEDAVLIEEVNEDDDLEADFSDESTGDYEFTVDVVDTTAEDSAEITVGEEPEADAQFNESTYEQNVGDVAEFGVDHDGTEDVTITVTDEEEYYTAEIETAEDEDVSDADNLTVEFDSYEAGQEDGDPVTVTDDEGEPVDVDVTEALDEDEDATLDADEDERLLPGDYELEVFPGTEDETDAAVLVLDDRSTGDMNTWIAPGDEFDADEIELEDIEDSTESDSVAEEDLLVVGVEASGIYSYGIDDGQWTGEEDLELKFEDTDEPRYGSADTIELEEGDDVIVDEDENRFFVVVDVEDEADLEADETWDVTFTVGDDNDYVDDEETAEAQFDVEESFVEFVGDEDDEGQLQIENSNESEITAETNLAPGTDGDFRLRASSEIYTSDAEVDDDGVLATTFDLSSHDEDDEIRTLSASVGDAETDDDDVDAVFVSAADDDEEETKDGFKIDADAPSEVNVDDDASLDVDVVNNNGEAGNATLEATVGDEEYTEELELDAGDSVSESFDFDTSEEADIDWSVETDDDSASGTLTVSDEGDANGENGENGANGENGENGANGENGENGANGDDANGADDADDDDETVPGFGVAVAIVALLGAAMLALRRQN</sequence>
<dbReference type="PATRIC" id="fig|1227497.3.peg.2156"/>
<dbReference type="STRING" id="1227497.C491_10439"/>
<dbReference type="EMBL" id="AOIB01000021">
    <property type="protein sequence ID" value="ELY58207.1"/>
    <property type="molecule type" value="Genomic_DNA"/>
</dbReference>
<keyword evidence="1" id="KW-0732">Signal</keyword>
<gene>
    <name evidence="5" type="ORF">C491_10439</name>
</gene>
<dbReference type="AlphaFoldDB" id="L9X9C3"/>
<accession>L9X9C3</accession>
<keyword evidence="3" id="KW-1133">Transmembrane helix</keyword>
<feature type="domain" description="PGF-CTERM archaeal protein-sorting signal" evidence="4">
    <location>
        <begin position="760"/>
        <end position="782"/>
    </location>
</feature>
<dbReference type="Pfam" id="PF18204">
    <property type="entry name" value="PGF-CTERM"/>
    <property type="match status" value="1"/>
</dbReference>
<evidence type="ECO:0000256" key="2">
    <source>
        <dbReference type="SAM" id="MobiDB-lite"/>
    </source>
</evidence>
<keyword evidence="3" id="KW-0812">Transmembrane</keyword>
<reference evidence="5 6" key="1">
    <citation type="journal article" date="2014" name="PLoS Genet.">
        <title>Phylogenetically driven sequencing of extremely halophilic archaea reveals strategies for static and dynamic osmo-response.</title>
        <authorList>
            <person name="Becker E.A."/>
            <person name="Seitzer P.M."/>
            <person name="Tritt A."/>
            <person name="Larsen D."/>
            <person name="Krusor M."/>
            <person name="Yao A.I."/>
            <person name="Wu D."/>
            <person name="Madern D."/>
            <person name="Eisen J.A."/>
            <person name="Darling A.E."/>
            <person name="Facciotti M.T."/>
        </authorList>
    </citation>
    <scope>NUCLEOTIDE SEQUENCE [LARGE SCALE GENOMIC DNA]</scope>
    <source>
        <strain evidence="5 6">DSM 10524</strain>
    </source>
</reference>
<dbReference type="NCBIfam" id="TIGR04126">
    <property type="entry name" value="PGF_CTERM"/>
    <property type="match status" value="1"/>
</dbReference>
<name>L9X9C3_9EURY</name>
<protein>
    <recommendedName>
        <fullName evidence="4">PGF-CTERM archaeal protein-sorting signal domain-containing protein</fullName>
    </recommendedName>
</protein>
<keyword evidence="6" id="KW-1185">Reference proteome</keyword>
<keyword evidence="3" id="KW-0472">Membrane</keyword>
<dbReference type="InterPro" id="IPR026371">
    <property type="entry name" value="PGF_CTERM"/>
</dbReference>
<feature type="compositionally biased region" description="Acidic residues" evidence="2">
    <location>
        <begin position="682"/>
        <end position="702"/>
    </location>
</feature>
<comment type="caution">
    <text evidence="5">The sequence shown here is derived from an EMBL/GenBank/DDBJ whole genome shotgun (WGS) entry which is preliminary data.</text>
</comment>
<dbReference type="GO" id="GO:0030115">
    <property type="term" value="C:S-layer"/>
    <property type="evidence" value="ECO:0007669"/>
    <property type="project" value="UniProtKB-SubCell"/>
</dbReference>
<feature type="compositionally biased region" description="Acidic residues" evidence="2">
    <location>
        <begin position="661"/>
        <end position="674"/>
    </location>
</feature>
<evidence type="ECO:0000259" key="4">
    <source>
        <dbReference type="Pfam" id="PF18204"/>
    </source>
</evidence>
<feature type="compositionally biased region" description="Low complexity" evidence="2">
    <location>
        <begin position="716"/>
        <end position="747"/>
    </location>
</feature>
<organism evidence="5 6">
    <name type="scientific">Natronococcus amylolyticus DSM 10524</name>
    <dbReference type="NCBI Taxonomy" id="1227497"/>
    <lineage>
        <taxon>Archaea</taxon>
        <taxon>Methanobacteriati</taxon>
        <taxon>Methanobacteriota</taxon>
        <taxon>Stenosarchaea group</taxon>
        <taxon>Halobacteria</taxon>
        <taxon>Halobacteriales</taxon>
        <taxon>Natrialbaceae</taxon>
        <taxon>Natronococcus</taxon>
    </lineage>
</organism>
<evidence type="ECO:0000256" key="1">
    <source>
        <dbReference type="ARBA" id="ARBA00022729"/>
    </source>
</evidence>
<evidence type="ECO:0000313" key="5">
    <source>
        <dbReference type="EMBL" id="ELY58207.1"/>
    </source>
</evidence>
<dbReference type="Proteomes" id="UP000011688">
    <property type="component" value="Unassembled WGS sequence"/>
</dbReference>
<dbReference type="eggNOG" id="arCOG06273">
    <property type="taxonomic scope" value="Archaea"/>
</dbReference>
<evidence type="ECO:0000313" key="6">
    <source>
        <dbReference type="Proteomes" id="UP000011688"/>
    </source>
</evidence>
<dbReference type="GO" id="GO:0005886">
    <property type="term" value="C:plasma membrane"/>
    <property type="evidence" value="ECO:0007669"/>
    <property type="project" value="UniProtKB-SubCell"/>
</dbReference>
<feature type="region of interest" description="Disordered" evidence="2">
    <location>
        <begin position="611"/>
        <end position="760"/>
    </location>
</feature>
<dbReference type="NCBIfam" id="NF045517">
    <property type="entry name" value="halo_surf_dom"/>
    <property type="match status" value="1"/>
</dbReference>
<feature type="transmembrane region" description="Helical" evidence="3">
    <location>
        <begin position="760"/>
        <end position="780"/>
    </location>
</feature>
<proteinExistence type="predicted"/>